<keyword evidence="4 5" id="KW-0472">Membrane</keyword>
<evidence type="ECO:0000313" key="7">
    <source>
        <dbReference type="Proteomes" id="UP000251889"/>
    </source>
</evidence>
<evidence type="ECO:0000256" key="4">
    <source>
        <dbReference type="ARBA" id="ARBA00023136"/>
    </source>
</evidence>
<gene>
    <name evidence="6" type="ORF">DQQ10_17585</name>
</gene>
<comment type="subcellular location">
    <subcellularLocation>
        <location evidence="1">Membrane</location>
        <topology evidence="1">Multi-pass membrane protein</topology>
    </subcellularLocation>
</comment>
<name>A0A364XZD8_9BACT</name>
<keyword evidence="7" id="KW-1185">Reference proteome</keyword>
<sequence>MNTQILGLVAGACTTIAFLPQVIKTWKSRSAKDLSLSMFSIFCLGVTLWLVYGIMVKDIPVIVANMLTLMLASTLLYFKLRFKE</sequence>
<organism evidence="6 7">
    <name type="scientific">Pseudochryseolinea flava</name>
    <dbReference type="NCBI Taxonomy" id="2059302"/>
    <lineage>
        <taxon>Bacteria</taxon>
        <taxon>Pseudomonadati</taxon>
        <taxon>Bacteroidota</taxon>
        <taxon>Cytophagia</taxon>
        <taxon>Cytophagales</taxon>
        <taxon>Fulvivirgaceae</taxon>
        <taxon>Pseudochryseolinea</taxon>
    </lineage>
</organism>
<dbReference type="RefSeq" id="WP_112748200.1">
    <property type="nucleotide sequence ID" value="NZ_QMFY01000009.1"/>
</dbReference>
<protein>
    <recommendedName>
        <fullName evidence="8">MtN3 and saliva related transmembrane protein</fullName>
    </recommendedName>
</protein>
<accession>A0A364XZD8</accession>
<feature type="transmembrane region" description="Helical" evidence="5">
    <location>
        <begin position="61"/>
        <end position="78"/>
    </location>
</feature>
<dbReference type="Proteomes" id="UP000251889">
    <property type="component" value="Unassembled WGS sequence"/>
</dbReference>
<dbReference type="GO" id="GO:0016020">
    <property type="term" value="C:membrane"/>
    <property type="evidence" value="ECO:0007669"/>
    <property type="project" value="UniProtKB-SubCell"/>
</dbReference>
<dbReference type="Gene3D" id="1.20.1280.290">
    <property type="match status" value="1"/>
</dbReference>
<dbReference type="Pfam" id="PF04193">
    <property type="entry name" value="PQ-loop"/>
    <property type="match status" value="1"/>
</dbReference>
<keyword evidence="2 5" id="KW-0812">Transmembrane</keyword>
<comment type="caution">
    <text evidence="6">The sequence shown here is derived from an EMBL/GenBank/DDBJ whole genome shotgun (WGS) entry which is preliminary data.</text>
</comment>
<dbReference type="GO" id="GO:0051119">
    <property type="term" value="F:sugar transmembrane transporter activity"/>
    <property type="evidence" value="ECO:0007669"/>
    <property type="project" value="InterPro"/>
</dbReference>
<evidence type="ECO:0000313" key="6">
    <source>
        <dbReference type="EMBL" id="RAV99853.1"/>
    </source>
</evidence>
<dbReference type="NCBIfam" id="NF037968">
    <property type="entry name" value="SemiSWEET_2"/>
    <property type="match status" value="1"/>
</dbReference>
<proteinExistence type="predicted"/>
<dbReference type="InterPro" id="IPR006603">
    <property type="entry name" value="PQ-loop_rpt"/>
</dbReference>
<evidence type="ECO:0000256" key="2">
    <source>
        <dbReference type="ARBA" id="ARBA00022692"/>
    </source>
</evidence>
<evidence type="ECO:0008006" key="8">
    <source>
        <dbReference type="Google" id="ProtNLM"/>
    </source>
</evidence>
<evidence type="ECO:0000256" key="3">
    <source>
        <dbReference type="ARBA" id="ARBA00022989"/>
    </source>
</evidence>
<feature type="transmembrane region" description="Helical" evidence="5">
    <location>
        <begin position="35"/>
        <end position="55"/>
    </location>
</feature>
<reference evidence="6 7" key="1">
    <citation type="submission" date="2018-06" db="EMBL/GenBank/DDBJ databases">
        <title>Chryseolinea flavus sp. nov., a member of the phylum Bacteroidetes isolated from soil.</title>
        <authorList>
            <person name="Li Y."/>
            <person name="Wang J."/>
        </authorList>
    </citation>
    <scope>NUCLEOTIDE SEQUENCE [LARGE SCALE GENOMIC DNA]</scope>
    <source>
        <strain evidence="6 7">SDU1-6</strain>
    </source>
</reference>
<dbReference type="AlphaFoldDB" id="A0A364XZD8"/>
<evidence type="ECO:0000256" key="5">
    <source>
        <dbReference type="SAM" id="Phobius"/>
    </source>
</evidence>
<keyword evidence="3 5" id="KW-1133">Transmembrane helix</keyword>
<feature type="transmembrane region" description="Helical" evidence="5">
    <location>
        <begin position="6"/>
        <end position="23"/>
    </location>
</feature>
<dbReference type="InterPro" id="IPR047662">
    <property type="entry name" value="SemiSWEET"/>
</dbReference>
<dbReference type="EMBL" id="QMFY01000009">
    <property type="protein sequence ID" value="RAV99853.1"/>
    <property type="molecule type" value="Genomic_DNA"/>
</dbReference>
<dbReference type="OrthoDB" id="122062at2"/>
<evidence type="ECO:0000256" key="1">
    <source>
        <dbReference type="ARBA" id="ARBA00004141"/>
    </source>
</evidence>